<protein>
    <recommendedName>
        <fullName evidence="1">Bacterial bifunctional deaminase-reductase C-terminal domain-containing protein</fullName>
    </recommendedName>
</protein>
<name>A0A1Z5KEE7_FISSO</name>
<dbReference type="AlphaFoldDB" id="A0A1Z5KEE7"/>
<dbReference type="InterPro" id="IPR002734">
    <property type="entry name" value="RibDG_C"/>
</dbReference>
<dbReference type="InterPro" id="IPR024072">
    <property type="entry name" value="DHFR-like_dom_sf"/>
</dbReference>
<evidence type="ECO:0000313" key="2">
    <source>
        <dbReference type="EMBL" id="GAX24556.1"/>
    </source>
</evidence>
<dbReference type="PANTHER" id="PTHR38011">
    <property type="entry name" value="DIHYDROFOLATE REDUCTASE FAMILY PROTEIN (AFU_ORTHOLOGUE AFUA_8G06820)"/>
    <property type="match status" value="1"/>
</dbReference>
<evidence type="ECO:0000313" key="3">
    <source>
        <dbReference type="Proteomes" id="UP000198406"/>
    </source>
</evidence>
<dbReference type="SUPFAM" id="SSF53597">
    <property type="entry name" value="Dihydrofolate reductase-like"/>
    <property type="match status" value="1"/>
</dbReference>
<proteinExistence type="predicted"/>
<dbReference type="InterPro" id="IPR050765">
    <property type="entry name" value="Riboflavin_Biosynth_HTPR"/>
</dbReference>
<dbReference type="Gene3D" id="3.40.430.10">
    <property type="entry name" value="Dihydrofolate Reductase, subunit A"/>
    <property type="match status" value="1"/>
</dbReference>
<comment type="caution">
    <text evidence="2">The sequence shown here is derived from an EMBL/GenBank/DDBJ whole genome shotgun (WGS) entry which is preliminary data.</text>
</comment>
<organism evidence="2 3">
    <name type="scientific">Fistulifera solaris</name>
    <name type="common">Oleaginous diatom</name>
    <dbReference type="NCBI Taxonomy" id="1519565"/>
    <lineage>
        <taxon>Eukaryota</taxon>
        <taxon>Sar</taxon>
        <taxon>Stramenopiles</taxon>
        <taxon>Ochrophyta</taxon>
        <taxon>Bacillariophyta</taxon>
        <taxon>Bacillariophyceae</taxon>
        <taxon>Bacillariophycidae</taxon>
        <taxon>Naviculales</taxon>
        <taxon>Naviculaceae</taxon>
        <taxon>Fistulifera</taxon>
    </lineage>
</organism>
<dbReference type="EMBL" id="BDSP01000211">
    <property type="protein sequence ID" value="GAX24556.1"/>
    <property type="molecule type" value="Genomic_DNA"/>
</dbReference>
<dbReference type="Proteomes" id="UP000198406">
    <property type="component" value="Unassembled WGS sequence"/>
</dbReference>
<gene>
    <name evidence="2" type="ORF">FisN_4Hh075</name>
</gene>
<evidence type="ECO:0000259" key="1">
    <source>
        <dbReference type="Pfam" id="PF01872"/>
    </source>
</evidence>
<accession>A0A1Z5KEE7</accession>
<dbReference type="PANTHER" id="PTHR38011:SF11">
    <property type="entry name" value="2,5-DIAMINO-6-RIBOSYLAMINO-4(3H)-PYRIMIDINONE 5'-PHOSPHATE REDUCTASE"/>
    <property type="match status" value="1"/>
</dbReference>
<feature type="domain" description="Bacterial bifunctional deaminase-reductase C-terminal" evidence="1">
    <location>
        <begin position="5"/>
        <end position="173"/>
    </location>
</feature>
<reference evidence="2 3" key="1">
    <citation type="journal article" date="2015" name="Plant Cell">
        <title>Oil accumulation by the oleaginous diatom Fistulifera solaris as revealed by the genome and transcriptome.</title>
        <authorList>
            <person name="Tanaka T."/>
            <person name="Maeda Y."/>
            <person name="Veluchamy A."/>
            <person name="Tanaka M."/>
            <person name="Abida H."/>
            <person name="Marechal E."/>
            <person name="Bowler C."/>
            <person name="Muto M."/>
            <person name="Sunaga Y."/>
            <person name="Tanaka M."/>
            <person name="Yoshino T."/>
            <person name="Taniguchi T."/>
            <person name="Fukuda Y."/>
            <person name="Nemoto M."/>
            <person name="Matsumoto M."/>
            <person name="Wong P.S."/>
            <person name="Aburatani S."/>
            <person name="Fujibuchi W."/>
        </authorList>
    </citation>
    <scope>NUCLEOTIDE SEQUENCE [LARGE SCALE GENOMIC DNA]</scope>
    <source>
        <strain evidence="2 3">JPCC DA0580</strain>
    </source>
</reference>
<keyword evidence="3" id="KW-1185">Reference proteome</keyword>
<dbReference type="OrthoDB" id="3192019at2759"/>
<dbReference type="GO" id="GO:0008703">
    <property type="term" value="F:5-amino-6-(5-phosphoribosylamino)uracil reductase activity"/>
    <property type="evidence" value="ECO:0007669"/>
    <property type="project" value="InterPro"/>
</dbReference>
<sequence>MKGSVFIAVTVDGYIATPDGSVDFLDDFQDDEESGAAFRDFMTSVDAIVMGRNTFDKVVSFGEEMYPYGKTPLVVWTRTPDAVKVPGYCKDVVLCSSKTPTELMDDLKAQGRTHVYVDGGATVQSFLRTGMIQDMIITRVPVLLGEGIPLFGKLDYAVKLMHIKTQAFQSGMVTTHYHLKKLL</sequence>
<dbReference type="GO" id="GO:0009231">
    <property type="term" value="P:riboflavin biosynthetic process"/>
    <property type="evidence" value="ECO:0007669"/>
    <property type="project" value="InterPro"/>
</dbReference>
<dbReference type="Pfam" id="PF01872">
    <property type="entry name" value="RibD_C"/>
    <property type="match status" value="1"/>
</dbReference>
<dbReference type="InParanoid" id="A0A1Z5KEE7"/>